<keyword evidence="3" id="KW-1185">Reference proteome</keyword>
<comment type="caution">
    <text evidence="2">The sequence shown here is derived from an EMBL/GenBank/DDBJ whole genome shotgun (WGS) entry which is preliminary data.</text>
</comment>
<dbReference type="AlphaFoldDB" id="A0A7W7NX71"/>
<evidence type="ECO:0008006" key="4">
    <source>
        <dbReference type="Google" id="ProtNLM"/>
    </source>
</evidence>
<name>A0A7W7NX71_9SPHN</name>
<accession>A0A7W7NX71</accession>
<feature type="region of interest" description="Disordered" evidence="1">
    <location>
        <begin position="83"/>
        <end position="102"/>
    </location>
</feature>
<protein>
    <recommendedName>
        <fullName evidence="4">DUF1153 domain-containing protein</fullName>
    </recommendedName>
</protein>
<dbReference type="InterPro" id="IPR010921">
    <property type="entry name" value="Trp_repressor/repl_initiator"/>
</dbReference>
<dbReference type="SUPFAM" id="SSF48295">
    <property type="entry name" value="TrpR-like"/>
    <property type="match status" value="1"/>
</dbReference>
<feature type="compositionally biased region" description="Basic residues" evidence="1">
    <location>
        <begin position="90"/>
        <end position="102"/>
    </location>
</feature>
<dbReference type="GO" id="GO:0043565">
    <property type="term" value="F:sequence-specific DNA binding"/>
    <property type="evidence" value="ECO:0007669"/>
    <property type="project" value="InterPro"/>
</dbReference>
<reference evidence="2 3" key="1">
    <citation type="submission" date="2020-08" db="EMBL/GenBank/DDBJ databases">
        <title>Functional genomics of gut bacteria from endangered species of beetles.</title>
        <authorList>
            <person name="Carlos-Shanley C."/>
        </authorList>
    </citation>
    <scope>NUCLEOTIDE SEQUENCE [LARGE SCALE GENOMIC DNA]</scope>
    <source>
        <strain evidence="2 3">S00245</strain>
    </source>
</reference>
<dbReference type="EMBL" id="JACHLR010000020">
    <property type="protein sequence ID" value="MBB4860363.1"/>
    <property type="molecule type" value="Genomic_DNA"/>
</dbReference>
<gene>
    <name evidence="2" type="ORF">HNO88_003706</name>
</gene>
<dbReference type="Pfam" id="PF06627">
    <property type="entry name" value="DUF1153"/>
    <property type="match status" value="1"/>
</dbReference>
<dbReference type="Gene3D" id="1.10.10.10">
    <property type="entry name" value="Winged helix-like DNA-binding domain superfamily/Winged helix DNA-binding domain"/>
    <property type="match status" value="1"/>
</dbReference>
<evidence type="ECO:0000256" key="1">
    <source>
        <dbReference type="SAM" id="MobiDB-lite"/>
    </source>
</evidence>
<evidence type="ECO:0000313" key="2">
    <source>
        <dbReference type="EMBL" id="MBB4860363.1"/>
    </source>
</evidence>
<organism evidence="2 3">
    <name type="scientific">Novosphingobium chloroacetimidivorans</name>
    <dbReference type="NCBI Taxonomy" id="1428314"/>
    <lineage>
        <taxon>Bacteria</taxon>
        <taxon>Pseudomonadati</taxon>
        <taxon>Pseudomonadota</taxon>
        <taxon>Alphaproteobacteria</taxon>
        <taxon>Sphingomonadales</taxon>
        <taxon>Sphingomonadaceae</taxon>
        <taxon>Novosphingobium</taxon>
    </lineage>
</organism>
<dbReference type="RefSeq" id="WP_184248994.1">
    <property type="nucleotide sequence ID" value="NZ_JACHLR010000020.1"/>
</dbReference>
<proteinExistence type="predicted"/>
<dbReference type="InterPro" id="IPR036388">
    <property type="entry name" value="WH-like_DNA-bd_sf"/>
</dbReference>
<sequence>MLNVDNQIVHEVIGPLGERLTLDKLPDPGTSRWVARRKAEVVAAVEGGLLSKPQACARYELSLEELVSWQRTVERDGMSGLCASKVQQNRQRHERLNRRQTA</sequence>
<evidence type="ECO:0000313" key="3">
    <source>
        <dbReference type="Proteomes" id="UP000555448"/>
    </source>
</evidence>
<dbReference type="Proteomes" id="UP000555448">
    <property type="component" value="Unassembled WGS sequence"/>
</dbReference>
<dbReference type="InterPro" id="IPR009534">
    <property type="entry name" value="DUF1153"/>
</dbReference>